<evidence type="ECO:0000313" key="3">
    <source>
        <dbReference type="Proteomes" id="UP000029003"/>
    </source>
</evidence>
<comment type="caution">
    <text evidence="2">The sequence shown here is derived from an EMBL/GenBank/DDBJ whole genome shotgun (WGS) entry which is preliminary data.</text>
</comment>
<dbReference type="Proteomes" id="UP000029003">
    <property type="component" value="Unassembled WGS sequence"/>
</dbReference>
<dbReference type="EMBL" id="JGZT01000003">
    <property type="protein sequence ID" value="KFJ04249.1"/>
    <property type="molecule type" value="Genomic_DNA"/>
</dbReference>
<feature type="compositionally biased region" description="Basic and acidic residues" evidence="1">
    <location>
        <begin position="137"/>
        <end position="150"/>
    </location>
</feature>
<protein>
    <submittedName>
        <fullName evidence="2">Uncharacterized protein</fullName>
    </submittedName>
</protein>
<organism evidence="2 3">
    <name type="scientific">Bifidobacterium thermacidophilum subsp. thermacidophilum</name>
    <dbReference type="NCBI Taxonomy" id="79262"/>
    <lineage>
        <taxon>Bacteria</taxon>
        <taxon>Bacillati</taxon>
        <taxon>Actinomycetota</taxon>
        <taxon>Actinomycetes</taxon>
        <taxon>Bifidobacteriales</taxon>
        <taxon>Bifidobacteriaceae</taxon>
        <taxon>Bifidobacterium</taxon>
    </lineage>
</organism>
<sequence>MFRCFSPRIHRLLACQEILFTDAVFLRVQMLQCCLRLNVIAFRRMVKQIIDGFSRTVPSTFFVTHTRFGDYNSFRHIKIGDVQEVSDGGWHEQDSTQDGDDCAESQHPNASSSTDFRLFSPSKRDQDSDGGKPNWRNAEHDASHESVNEY</sequence>
<proteinExistence type="predicted"/>
<feature type="compositionally biased region" description="Polar residues" evidence="1">
    <location>
        <begin position="106"/>
        <end position="115"/>
    </location>
</feature>
<evidence type="ECO:0000313" key="2">
    <source>
        <dbReference type="EMBL" id="KFJ04249.1"/>
    </source>
</evidence>
<gene>
    <name evidence="2" type="ORF">THER5_1826</name>
</gene>
<dbReference type="AlphaFoldDB" id="A0A087E8Z8"/>
<evidence type="ECO:0000256" key="1">
    <source>
        <dbReference type="SAM" id="MobiDB-lite"/>
    </source>
</evidence>
<accession>A0A087E8Z8</accession>
<reference evidence="2 3" key="1">
    <citation type="submission" date="2014-03" db="EMBL/GenBank/DDBJ databases">
        <title>Genomics of Bifidobacteria.</title>
        <authorList>
            <person name="Ventura M."/>
            <person name="Milani C."/>
            <person name="Lugli G.A."/>
        </authorList>
    </citation>
    <scope>NUCLEOTIDE SEQUENCE [LARGE SCALE GENOMIC DNA]</scope>
    <source>
        <strain evidence="2 3">LMG 21395</strain>
    </source>
</reference>
<name>A0A087E8Z8_9BIFI</name>
<feature type="region of interest" description="Disordered" evidence="1">
    <location>
        <begin position="85"/>
        <end position="150"/>
    </location>
</feature>